<evidence type="ECO:0000313" key="1">
    <source>
        <dbReference type="EMBL" id="KAH7974837.1"/>
    </source>
</evidence>
<evidence type="ECO:0000313" key="2">
    <source>
        <dbReference type="Proteomes" id="UP000821865"/>
    </source>
</evidence>
<reference evidence="1" key="1">
    <citation type="submission" date="2020-05" db="EMBL/GenBank/DDBJ databases">
        <title>Large-scale comparative analyses of tick genomes elucidate their genetic diversity and vector capacities.</title>
        <authorList>
            <person name="Jia N."/>
            <person name="Wang J."/>
            <person name="Shi W."/>
            <person name="Du L."/>
            <person name="Sun Y."/>
            <person name="Zhan W."/>
            <person name="Jiang J."/>
            <person name="Wang Q."/>
            <person name="Zhang B."/>
            <person name="Ji P."/>
            <person name="Sakyi L.B."/>
            <person name="Cui X."/>
            <person name="Yuan T."/>
            <person name="Jiang B."/>
            <person name="Yang W."/>
            <person name="Lam T.T.-Y."/>
            <person name="Chang Q."/>
            <person name="Ding S."/>
            <person name="Wang X."/>
            <person name="Zhu J."/>
            <person name="Ruan X."/>
            <person name="Zhao L."/>
            <person name="Wei J."/>
            <person name="Que T."/>
            <person name="Du C."/>
            <person name="Cheng J."/>
            <person name="Dai P."/>
            <person name="Han X."/>
            <person name="Huang E."/>
            <person name="Gao Y."/>
            <person name="Liu J."/>
            <person name="Shao H."/>
            <person name="Ye R."/>
            <person name="Li L."/>
            <person name="Wei W."/>
            <person name="Wang X."/>
            <person name="Wang C."/>
            <person name="Yang T."/>
            <person name="Huo Q."/>
            <person name="Li W."/>
            <person name="Guo W."/>
            <person name="Chen H."/>
            <person name="Zhou L."/>
            <person name="Ni X."/>
            <person name="Tian J."/>
            <person name="Zhou Y."/>
            <person name="Sheng Y."/>
            <person name="Liu T."/>
            <person name="Pan Y."/>
            <person name="Xia L."/>
            <person name="Li J."/>
            <person name="Zhao F."/>
            <person name="Cao W."/>
        </authorList>
    </citation>
    <scope>NUCLEOTIDE SEQUENCE</scope>
    <source>
        <strain evidence="1">Dsil-2018</strain>
    </source>
</reference>
<dbReference type="EMBL" id="CM023479">
    <property type="protein sequence ID" value="KAH7974837.1"/>
    <property type="molecule type" value="Genomic_DNA"/>
</dbReference>
<protein>
    <submittedName>
        <fullName evidence="1">Uncharacterized protein</fullName>
    </submittedName>
</protein>
<proteinExistence type="predicted"/>
<gene>
    <name evidence="1" type="ORF">HPB49_020263</name>
</gene>
<comment type="caution">
    <text evidence="1">The sequence shown here is derived from an EMBL/GenBank/DDBJ whole genome shotgun (WGS) entry which is preliminary data.</text>
</comment>
<keyword evidence="2" id="KW-1185">Reference proteome</keyword>
<dbReference type="Proteomes" id="UP000821865">
    <property type="component" value="Chromosome 10"/>
</dbReference>
<name>A0ACB8DQT9_DERSI</name>
<accession>A0ACB8DQT9</accession>
<sequence length="146" mass="16672">MSQREIIKATGRSLKTVNRIVRAFKSLRRIKDAPQKPRSRATTEDFCIVAVAAVKPGFYALEIKKTLGLGASMTTVKERLREAGLKSRIAAQKPLLRTQNKENRLLFSRQHAQRTTEEWKPVVITDECIFTTCDQEAQIWCPDNTR</sequence>
<organism evidence="1 2">
    <name type="scientific">Dermacentor silvarum</name>
    <name type="common">Tick</name>
    <dbReference type="NCBI Taxonomy" id="543639"/>
    <lineage>
        <taxon>Eukaryota</taxon>
        <taxon>Metazoa</taxon>
        <taxon>Ecdysozoa</taxon>
        <taxon>Arthropoda</taxon>
        <taxon>Chelicerata</taxon>
        <taxon>Arachnida</taxon>
        <taxon>Acari</taxon>
        <taxon>Parasitiformes</taxon>
        <taxon>Ixodida</taxon>
        <taxon>Ixodoidea</taxon>
        <taxon>Ixodidae</taxon>
        <taxon>Rhipicephalinae</taxon>
        <taxon>Dermacentor</taxon>
    </lineage>
</organism>